<dbReference type="EMBL" id="JAJSOF020000017">
    <property type="protein sequence ID" value="KAJ4440470.1"/>
    <property type="molecule type" value="Genomic_DNA"/>
</dbReference>
<dbReference type="Proteomes" id="UP001148838">
    <property type="component" value="Unassembled WGS sequence"/>
</dbReference>
<keyword evidence="2" id="KW-1185">Reference proteome</keyword>
<accession>A0ABQ8T1W4</accession>
<reference evidence="1 2" key="1">
    <citation type="journal article" date="2022" name="Allergy">
        <title>Genome assembly and annotation of Periplaneta americana reveal a comprehensive cockroach allergen profile.</title>
        <authorList>
            <person name="Wang L."/>
            <person name="Xiong Q."/>
            <person name="Saelim N."/>
            <person name="Wang L."/>
            <person name="Nong W."/>
            <person name="Wan A.T."/>
            <person name="Shi M."/>
            <person name="Liu X."/>
            <person name="Cao Q."/>
            <person name="Hui J.H.L."/>
            <person name="Sookrung N."/>
            <person name="Leung T.F."/>
            <person name="Tungtrongchitr A."/>
            <person name="Tsui S.K.W."/>
        </authorList>
    </citation>
    <scope>NUCLEOTIDE SEQUENCE [LARGE SCALE GENOMIC DNA]</scope>
    <source>
        <strain evidence="1">PWHHKU_190912</strain>
    </source>
</reference>
<name>A0ABQ8T1W4_PERAM</name>
<comment type="caution">
    <text evidence="1">The sequence shown here is derived from an EMBL/GenBank/DDBJ whole genome shotgun (WGS) entry which is preliminary data.</text>
</comment>
<evidence type="ECO:0000313" key="2">
    <source>
        <dbReference type="Proteomes" id="UP001148838"/>
    </source>
</evidence>
<proteinExistence type="predicted"/>
<gene>
    <name evidence="1" type="ORF">ANN_08611</name>
</gene>
<sequence>MVGLSEGGNEPPGSLKAISLKEYKELEYKRWFFVKIVSGAVDARKWSVKWRKWNISDIFLFLSSVEGRKQRNGAETFAPRMGTMLSERARQENGFLVLRRVVLTLVTLPRSGRP</sequence>
<protein>
    <submittedName>
        <fullName evidence="1">Uncharacterized protein</fullName>
    </submittedName>
</protein>
<organism evidence="1 2">
    <name type="scientific">Periplaneta americana</name>
    <name type="common">American cockroach</name>
    <name type="synonym">Blatta americana</name>
    <dbReference type="NCBI Taxonomy" id="6978"/>
    <lineage>
        <taxon>Eukaryota</taxon>
        <taxon>Metazoa</taxon>
        <taxon>Ecdysozoa</taxon>
        <taxon>Arthropoda</taxon>
        <taxon>Hexapoda</taxon>
        <taxon>Insecta</taxon>
        <taxon>Pterygota</taxon>
        <taxon>Neoptera</taxon>
        <taxon>Polyneoptera</taxon>
        <taxon>Dictyoptera</taxon>
        <taxon>Blattodea</taxon>
        <taxon>Blattoidea</taxon>
        <taxon>Blattidae</taxon>
        <taxon>Blattinae</taxon>
        <taxon>Periplaneta</taxon>
    </lineage>
</organism>
<evidence type="ECO:0000313" key="1">
    <source>
        <dbReference type="EMBL" id="KAJ4440470.1"/>
    </source>
</evidence>